<comment type="caution">
    <text evidence="1">The sequence shown here is derived from an EMBL/GenBank/DDBJ whole genome shotgun (WGS) entry which is preliminary data.</text>
</comment>
<reference evidence="1" key="1">
    <citation type="submission" date="2022-01" db="EMBL/GenBank/DDBJ databases">
        <authorList>
            <person name="Lagorce A."/>
        </authorList>
    </citation>
    <scope>NUCLEOTIDE SEQUENCE</scope>
    <source>
        <strain evidence="1">Th15_F1_A12</strain>
    </source>
</reference>
<dbReference type="Proteomes" id="UP001295462">
    <property type="component" value="Unassembled WGS sequence"/>
</dbReference>
<organism evidence="1 2">
    <name type="scientific">Vibrio jasicida</name>
    <dbReference type="NCBI Taxonomy" id="766224"/>
    <lineage>
        <taxon>Bacteria</taxon>
        <taxon>Pseudomonadati</taxon>
        <taxon>Pseudomonadota</taxon>
        <taxon>Gammaproteobacteria</taxon>
        <taxon>Vibrionales</taxon>
        <taxon>Vibrionaceae</taxon>
        <taxon>Vibrio</taxon>
    </lineage>
</organism>
<dbReference type="AlphaFoldDB" id="A0AAU9QS84"/>
<proteinExistence type="predicted"/>
<dbReference type="EMBL" id="CAKMUD010000096">
    <property type="protein sequence ID" value="CAH1600591.1"/>
    <property type="molecule type" value="Genomic_DNA"/>
</dbReference>
<sequence length="42" mass="4785">MFKTQTKSSDIIRCGLEFYFSGIDASQHYEKSDVAGCNLYCK</sequence>
<evidence type="ECO:0000313" key="2">
    <source>
        <dbReference type="Proteomes" id="UP001295462"/>
    </source>
</evidence>
<name>A0AAU9QS84_9VIBR</name>
<evidence type="ECO:0000313" key="1">
    <source>
        <dbReference type="EMBL" id="CAH1600591.1"/>
    </source>
</evidence>
<gene>
    <name evidence="1" type="ORF">THF1A12_410047</name>
</gene>
<accession>A0AAU9QS84</accession>
<protein>
    <submittedName>
        <fullName evidence="1">Uncharacterized protein</fullName>
    </submittedName>
</protein>